<feature type="compositionally biased region" description="Polar residues" evidence="1">
    <location>
        <begin position="766"/>
        <end position="786"/>
    </location>
</feature>
<feature type="region of interest" description="Disordered" evidence="1">
    <location>
        <begin position="933"/>
        <end position="953"/>
    </location>
</feature>
<feature type="compositionally biased region" description="Pro residues" evidence="1">
    <location>
        <begin position="901"/>
        <end position="910"/>
    </location>
</feature>
<feature type="compositionally biased region" description="Polar residues" evidence="1">
    <location>
        <begin position="867"/>
        <end position="876"/>
    </location>
</feature>
<feature type="region of interest" description="Disordered" evidence="1">
    <location>
        <begin position="156"/>
        <end position="289"/>
    </location>
</feature>
<accession>A0A166EQK7</accession>
<feature type="compositionally biased region" description="Polar residues" evidence="1">
    <location>
        <begin position="1359"/>
        <end position="1368"/>
    </location>
</feature>
<keyword evidence="3" id="KW-1185">Reference proteome</keyword>
<feature type="region of interest" description="Disordered" evidence="1">
    <location>
        <begin position="1566"/>
        <end position="1632"/>
    </location>
</feature>
<feature type="region of interest" description="Disordered" evidence="1">
    <location>
        <begin position="1111"/>
        <end position="1147"/>
    </location>
</feature>
<feature type="compositionally biased region" description="Basic and acidic residues" evidence="1">
    <location>
        <begin position="1860"/>
        <end position="1872"/>
    </location>
</feature>
<protein>
    <submittedName>
        <fullName evidence="2">Uncharacterized protein</fullName>
    </submittedName>
</protein>
<feature type="compositionally biased region" description="Basic and acidic residues" evidence="1">
    <location>
        <begin position="157"/>
        <end position="199"/>
    </location>
</feature>
<reference evidence="2 3" key="1">
    <citation type="journal article" date="2016" name="Mol. Biol. Evol.">
        <title>Comparative Genomics of Early-Diverging Mushroom-Forming Fungi Provides Insights into the Origins of Lignocellulose Decay Capabilities.</title>
        <authorList>
            <person name="Nagy L.G."/>
            <person name="Riley R."/>
            <person name="Tritt A."/>
            <person name="Adam C."/>
            <person name="Daum C."/>
            <person name="Floudas D."/>
            <person name="Sun H."/>
            <person name="Yadav J.S."/>
            <person name="Pangilinan J."/>
            <person name="Larsson K.H."/>
            <person name="Matsuura K."/>
            <person name="Barry K."/>
            <person name="Labutti K."/>
            <person name="Kuo R."/>
            <person name="Ohm R.A."/>
            <person name="Bhattacharya S.S."/>
            <person name="Shirouzu T."/>
            <person name="Yoshinaga Y."/>
            <person name="Martin F.M."/>
            <person name="Grigoriev I.V."/>
            <person name="Hibbett D.S."/>
        </authorList>
    </citation>
    <scope>NUCLEOTIDE SEQUENCE [LARGE SCALE GENOMIC DNA]</scope>
    <source>
        <strain evidence="2 3">HHB10207 ss-3</strain>
    </source>
</reference>
<dbReference type="EMBL" id="KV428040">
    <property type="protein sequence ID" value="KZT39832.1"/>
    <property type="molecule type" value="Genomic_DNA"/>
</dbReference>
<feature type="region of interest" description="Disordered" evidence="1">
    <location>
        <begin position="601"/>
        <end position="666"/>
    </location>
</feature>
<feature type="compositionally biased region" description="Polar residues" evidence="1">
    <location>
        <begin position="376"/>
        <end position="392"/>
    </location>
</feature>
<feature type="compositionally biased region" description="Basic and acidic residues" evidence="1">
    <location>
        <begin position="455"/>
        <end position="464"/>
    </location>
</feature>
<feature type="region of interest" description="Disordered" evidence="1">
    <location>
        <begin position="311"/>
        <end position="343"/>
    </location>
</feature>
<feature type="region of interest" description="Disordered" evidence="1">
    <location>
        <begin position="36"/>
        <end position="98"/>
    </location>
</feature>
<evidence type="ECO:0000313" key="3">
    <source>
        <dbReference type="Proteomes" id="UP000076798"/>
    </source>
</evidence>
<feature type="compositionally biased region" description="Polar residues" evidence="1">
    <location>
        <begin position="39"/>
        <end position="48"/>
    </location>
</feature>
<feature type="compositionally biased region" description="Polar residues" evidence="1">
    <location>
        <begin position="1651"/>
        <end position="1660"/>
    </location>
</feature>
<dbReference type="Proteomes" id="UP000076798">
    <property type="component" value="Unassembled WGS sequence"/>
</dbReference>
<feature type="region of interest" description="Disordered" evidence="1">
    <location>
        <begin position="1836"/>
        <end position="1896"/>
    </location>
</feature>
<feature type="compositionally biased region" description="Polar residues" evidence="1">
    <location>
        <begin position="1012"/>
        <end position="1031"/>
    </location>
</feature>
<feature type="compositionally biased region" description="Basic and acidic residues" evidence="1">
    <location>
        <begin position="89"/>
        <end position="98"/>
    </location>
</feature>
<dbReference type="STRING" id="1314776.A0A166EQK7"/>
<feature type="compositionally biased region" description="Basic and acidic residues" evidence="1">
    <location>
        <begin position="809"/>
        <end position="819"/>
    </location>
</feature>
<feature type="region of interest" description="Disordered" evidence="1">
    <location>
        <begin position="722"/>
        <end position="914"/>
    </location>
</feature>
<feature type="compositionally biased region" description="Polar residues" evidence="1">
    <location>
        <begin position="1780"/>
        <end position="1791"/>
    </location>
</feature>
<name>A0A166EQK7_9AGAM</name>
<feature type="region of interest" description="Disordered" evidence="1">
    <location>
        <begin position="1764"/>
        <end position="1794"/>
    </location>
</feature>
<feature type="compositionally biased region" description="Polar residues" evidence="1">
    <location>
        <begin position="212"/>
        <end position="233"/>
    </location>
</feature>
<feature type="region of interest" description="Disordered" evidence="1">
    <location>
        <begin position="1"/>
        <end position="20"/>
    </location>
</feature>
<feature type="compositionally biased region" description="Low complexity" evidence="1">
    <location>
        <begin position="621"/>
        <end position="631"/>
    </location>
</feature>
<evidence type="ECO:0000256" key="1">
    <source>
        <dbReference type="SAM" id="MobiDB-lite"/>
    </source>
</evidence>
<dbReference type="OrthoDB" id="2563277at2759"/>
<feature type="region of interest" description="Disordered" evidence="1">
    <location>
        <begin position="372"/>
        <end position="561"/>
    </location>
</feature>
<feature type="compositionally biased region" description="Polar residues" evidence="1">
    <location>
        <begin position="1873"/>
        <end position="1884"/>
    </location>
</feature>
<feature type="compositionally biased region" description="Acidic residues" evidence="1">
    <location>
        <begin position="851"/>
        <end position="862"/>
    </location>
</feature>
<feature type="region of interest" description="Disordered" evidence="1">
    <location>
        <begin position="1003"/>
        <end position="1032"/>
    </location>
</feature>
<organism evidence="2 3">
    <name type="scientific">Sistotremastrum suecicum HHB10207 ss-3</name>
    <dbReference type="NCBI Taxonomy" id="1314776"/>
    <lineage>
        <taxon>Eukaryota</taxon>
        <taxon>Fungi</taxon>
        <taxon>Dikarya</taxon>
        <taxon>Basidiomycota</taxon>
        <taxon>Agaricomycotina</taxon>
        <taxon>Agaricomycetes</taxon>
        <taxon>Sistotremastrales</taxon>
        <taxon>Sistotremastraceae</taxon>
        <taxon>Sistotremastrum</taxon>
    </lineage>
</organism>
<sequence length="1896" mass="205784">MTVRTQQMPTIVRPNTPSILMNTPIHNQPQIPSIRLTRATPSNPSLGSETLFPTPPPMPPLPLAPKGSTSPPRHKLAPKKSKLSLLTGSRKEKDSDFSDVTRRLGVAPLKKGIDIYVDPSNDPDIGEIVVLKKKKSRGGLNGIRWALGEVTNLNTTTKEKEKDAKKEKENKEATKPKSEDKDKWWTLGRGKSESKEKTKTRSKSPGPDTLPSLPTSVPTARRTSNTGSTSSMDLLSVTSKPKTKSKPRTVSPAGMKSEAPLFLHPDSQLPTPTPPPALIVPLPDEEKDTANKGSLAVRAMRSMRSLARIGSWAQLKGGTGPGEKDSEGGRPCKASDGSTSSWEVGEVSVIRSLSQGGFPLNSDTIRSAISTASSAGLSSNRLSVNSMESQPNARRISTLSTASSLAPVSSSSSGATRSSFSSFNSYGSHTGSSMRSQEPGNENDARRASKASSIRWDDNIETVREKRRNAKERRGGSTVAGRSSRESKRESQRSLEARKRTSVAAVFPELALNQRDSVVAEEQTPPSDVPMQSEEVKPAEAQTPPRRPVPRARPVSEQLLGHRISRPKGFVGDEDLDPAICILNAATSDLASLINRLDLEATPGGPDSPGMSSRVTSRDATTNFTTNFGGTPFKNQSYLDSPVKKSPKESPSLQSLRPYAQSRKHMSSDSAITHVFSPLDASKLIDQPIAPWAELNAVAESAANDVNSVVGVFSYPRRETIDYSKTPEPEPEPSVVAPALKPVRTKAIRGGTALRRKRDLGDNKTDSVLSAASSENTKSTLSSPTRVSEARSVFTPGHSRKPSSTSSGHPREFSHEARLKKLGITKSLRERKRELGLGANGTFGPPSVDALDAEYPDSDIPDELQAILSSGSSSEQENTESHEDRVPLLSSPSSSRRTAPSLPPSVPLPTPISSASSVFPVFKARLVNDQGETSIAVSAPPTPQSSHDGDTKATFDFTGEIQKLNMSGGSDRRSFVEQLENAFKTPARLDAFDLELGSKFNKPILEEEETPKANSSKNVSADIESSNSLDESTGLGLGPAWIPTQQSGEESQSTDIIFPSTGTDPTDLRSIAEPTLVREISHSAGDSLVEEDSVVLKSIYDKAINISDAPPVPRLRLESDTSSKRRLRNSEQSVIPESARHSRTPSEMSFQGFDSFTEFRNKFEFVDTRPGFYTEESFSKSHARHESVFSIASVSSYGQVINPGVRDPFHYMTHSRPPSEDFTQQSGSVNDTFSFLKEDPRRKRLSADSDMSTFYFRSTSMQMGHRAQDSIISVISGPVPPISMHNRSYGHNRTESWGSSSSLAHAYGTQGAAGGLQAWARHQRDQSIDSGISDVSFNRLGRPGLGDKMLQSAVDHSGNPLTSISASPPESVVRDGLVEKPSFDSLLDGRRTSVDSIFDNTGNRTSVSSDSIFGDEDVGHSQYQADPFRPVSLSTTDQSAGSVKEDDTMLTMFNGEHVRRQSIGSSFEASPCLRIEKRKVHERVHNIRVRGDDEDDGFDNSMEKARLVEKPSLASAQSVHFGEGRVALAQKGLLQRQSLEISCLTGEGEDASTSFYSPRVFLKPSPPKEAAAAPTTSTHLPVSETLSPQESESGLDLTHLNALLKKASRSTSNSSRVRARGEGHRRRHSQVSRYSVISSLMDTIQEDNPGLTDSASSVRSSFDGKAETASLTASDAQDHEPDVQIAEWDEPAGPHLRRYWALRSEADEEVAMSKVVWPDTPFSVYAVQSFDPPREPTAMQAMLEHSQVAYGPLPLELRIRRARSRTNSRPSPYPRPASQHFKTPSNGSATSAEEPRPLQPIAINLNVGSPPPSLGSFAPFSPLVVDFKASKKDVEHPTVRPRVASGARRSAFGWSKRKTPKAEKSMSNKENDTSAVVFSPNDSLRISRPRPRGRVR</sequence>
<feature type="compositionally biased region" description="Polar residues" evidence="1">
    <location>
        <begin position="429"/>
        <end position="440"/>
    </location>
</feature>
<feature type="compositionally biased region" description="Low complexity" evidence="1">
    <location>
        <begin position="887"/>
        <end position="900"/>
    </location>
</feature>
<feature type="compositionally biased region" description="Low complexity" evidence="1">
    <location>
        <begin position="397"/>
        <end position="428"/>
    </location>
</feature>
<feature type="compositionally biased region" description="Basic residues" evidence="1">
    <location>
        <begin position="72"/>
        <end position="82"/>
    </location>
</feature>
<feature type="compositionally biased region" description="Low complexity" evidence="1">
    <location>
        <begin position="1568"/>
        <end position="1578"/>
    </location>
</feature>
<gene>
    <name evidence="2" type="ORF">SISSUDRAFT_1127689</name>
</gene>
<feature type="compositionally biased region" description="Polar residues" evidence="1">
    <location>
        <begin position="610"/>
        <end position="620"/>
    </location>
</feature>
<feature type="region of interest" description="Disordered" evidence="1">
    <location>
        <begin position="1348"/>
        <end position="1370"/>
    </location>
</feature>
<feature type="compositionally biased region" description="Basic and acidic residues" evidence="1">
    <location>
        <begin position="483"/>
        <end position="499"/>
    </location>
</feature>
<feature type="region of interest" description="Disordered" evidence="1">
    <location>
        <begin position="1645"/>
        <end position="1679"/>
    </location>
</feature>
<feature type="compositionally biased region" description="Pro residues" evidence="1">
    <location>
        <begin position="53"/>
        <end position="63"/>
    </location>
</feature>
<feature type="compositionally biased region" description="Basic residues" evidence="1">
    <location>
        <begin position="1887"/>
        <end position="1896"/>
    </location>
</feature>
<evidence type="ECO:0000313" key="2">
    <source>
        <dbReference type="EMBL" id="KZT39832.1"/>
    </source>
</evidence>
<proteinExistence type="predicted"/>